<organism evidence="1 2">
    <name type="scientific">Chitinophaga terrae</name>
    <name type="common">ex Kim and Jung 2007</name>
    <dbReference type="NCBI Taxonomy" id="408074"/>
    <lineage>
        <taxon>Bacteria</taxon>
        <taxon>Pseudomonadati</taxon>
        <taxon>Bacteroidota</taxon>
        <taxon>Chitinophagia</taxon>
        <taxon>Chitinophagales</taxon>
        <taxon>Chitinophagaceae</taxon>
        <taxon>Chitinophaga</taxon>
    </lineage>
</organism>
<accession>A0A1H3X761</accession>
<sequence>MKQLQSYDWERLEQELHNKGFAIVKNLLEDAECKQLADDYDHSSCYRKTIRMERYRFGSGEYKYFSYPLPPLIQELRTEIYPYLAPIANLWMKAMQIPVVYPPRHNEFLEQCRAAGQVNPTVLILKYGENGYNTLHQDLYGSVYFPMQVVLMLNKPGIDYTGGEFVITEQVPRAQSKANVIQPEQGDMLIFATNFRPVQGSRGYYKVAMKHGVSPLHTGQRHSLGIIFHDAL</sequence>
<keyword evidence="2" id="KW-1185">Reference proteome</keyword>
<dbReference type="Gene3D" id="2.60.120.620">
    <property type="entry name" value="q2cbj1_9rhob like domain"/>
    <property type="match status" value="1"/>
</dbReference>
<dbReference type="Pfam" id="PF09859">
    <property type="entry name" value="Oxygenase-NA"/>
    <property type="match status" value="1"/>
</dbReference>
<dbReference type="InterPro" id="IPR018655">
    <property type="entry name" value="DUF2086"/>
</dbReference>
<dbReference type="EMBL" id="FNRL01000001">
    <property type="protein sequence ID" value="SDZ94408.1"/>
    <property type="molecule type" value="Genomic_DNA"/>
</dbReference>
<reference evidence="2" key="1">
    <citation type="submission" date="2016-10" db="EMBL/GenBank/DDBJ databases">
        <authorList>
            <person name="Varghese N."/>
            <person name="Submissions S."/>
        </authorList>
    </citation>
    <scope>NUCLEOTIDE SEQUENCE [LARGE SCALE GENOMIC DNA]</scope>
    <source>
        <strain evidence="2">DSM 23920</strain>
    </source>
</reference>
<dbReference type="AlphaFoldDB" id="A0A1H3X761"/>
<dbReference type="OrthoDB" id="9781972at2"/>
<gene>
    <name evidence="1" type="ORF">SAMN05660909_00270</name>
</gene>
<dbReference type="Proteomes" id="UP000199656">
    <property type="component" value="Unassembled WGS sequence"/>
</dbReference>
<proteinExistence type="predicted"/>
<evidence type="ECO:0008006" key="3">
    <source>
        <dbReference type="Google" id="ProtNLM"/>
    </source>
</evidence>
<evidence type="ECO:0000313" key="2">
    <source>
        <dbReference type="Proteomes" id="UP000199656"/>
    </source>
</evidence>
<dbReference type="RefSeq" id="WP_089757843.1">
    <property type="nucleotide sequence ID" value="NZ_BKAT01000012.1"/>
</dbReference>
<dbReference type="STRING" id="408074.SAMN05660909_00270"/>
<name>A0A1H3X761_9BACT</name>
<protein>
    <recommendedName>
        <fullName evidence="3">Prolyl 4-hydroxylase subunit alpha</fullName>
    </recommendedName>
</protein>
<evidence type="ECO:0000313" key="1">
    <source>
        <dbReference type="EMBL" id="SDZ94408.1"/>
    </source>
</evidence>